<evidence type="ECO:0000259" key="9">
    <source>
        <dbReference type="SMART" id="SM00382"/>
    </source>
</evidence>
<dbReference type="PROSITE" id="PS00674">
    <property type="entry name" value="AAA"/>
    <property type="match status" value="1"/>
</dbReference>
<evidence type="ECO:0000313" key="11">
    <source>
        <dbReference type="Proteomes" id="UP000473658"/>
    </source>
</evidence>
<proteinExistence type="inferred from homology"/>
<evidence type="ECO:0000256" key="5">
    <source>
        <dbReference type="ARBA" id="ARBA00022801"/>
    </source>
</evidence>
<feature type="domain" description="AAA+ ATPase" evidence="9">
    <location>
        <begin position="225"/>
        <end position="364"/>
    </location>
</feature>
<comment type="cofactor">
    <cofactor evidence="1">
        <name>Zn(2+)</name>
        <dbReference type="ChEBI" id="CHEBI:29105"/>
    </cofactor>
</comment>
<evidence type="ECO:0000256" key="3">
    <source>
        <dbReference type="ARBA" id="ARBA00022670"/>
    </source>
</evidence>
<organism evidence="10 11">
    <name type="scientific">Rhizobium rhizogenes</name>
    <name type="common">Agrobacterium rhizogenes</name>
    <dbReference type="NCBI Taxonomy" id="359"/>
    <lineage>
        <taxon>Bacteria</taxon>
        <taxon>Pseudomonadati</taxon>
        <taxon>Pseudomonadota</taxon>
        <taxon>Alphaproteobacteria</taxon>
        <taxon>Hyphomicrobiales</taxon>
        <taxon>Rhizobiaceae</taxon>
        <taxon>Rhizobium/Agrobacterium group</taxon>
        <taxon>Rhizobium</taxon>
    </lineage>
</organism>
<dbReference type="GO" id="GO:0005886">
    <property type="term" value="C:plasma membrane"/>
    <property type="evidence" value="ECO:0007669"/>
    <property type="project" value="TreeGrafter"/>
</dbReference>
<keyword evidence="3" id="KW-0645">Protease</keyword>
<dbReference type="PANTHER" id="PTHR23076:SF97">
    <property type="entry name" value="ATP-DEPENDENT ZINC METALLOPROTEASE YME1L1"/>
    <property type="match status" value="1"/>
</dbReference>
<comment type="similarity">
    <text evidence="8">Belongs to the AAA ATPase family.</text>
</comment>
<dbReference type="InterPro" id="IPR037219">
    <property type="entry name" value="Peptidase_M41-like"/>
</dbReference>
<dbReference type="InterPro" id="IPR003959">
    <property type="entry name" value="ATPase_AAA_core"/>
</dbReference>
<comment type="caution">
    <text evidence="10">The sequence shown here is derived from an EMBL/GenBank/DDBJ whole genome shotgun (WGS) entry which is preliminary data.</text>
</comment>
<dbReference type="InterPro" id="IPR003960">
    <property type="entry name" value="ATPase_AAA_CS"/>
</dbReference>
<evidence type="ECO:0000256" key="4">
    <source>
        <dbReference type="ARBA" id="ARBA00022723"/>
    </source>
</evidence>
<dbReference type="EMBL" id="QRFF01000001">
    <property type="protein sequence ID" value="KAA3504661.1"/>
    <property type="molecule type" value="Genomic_DNA"/>
</dbReference>
<gene>
    <name evidence="10" type="ORF">DXM27_01150</name>
</gene>
<dbReference type="InterPro" id="IPR000642">
    <property type="entry name" value="Peptidase_M41"/>
</dbReference>
<dbReference type="RefSeq" id="WP_149897428.1">
    <property type="nucleotide sequence ID" value="NZ_QRFF01000001.1"/>
</dbReference>
<evidence type="ECO:0000256" key="6">
    <source>
        <dbReference type="ARBA" id="ARBA00022833"/>
    </source>
</evidence>
<dbReference type="SMART" id="SM00382">
    <property type="entry name" value="AAA"/>
    <property type="match status" value="1"/>
</dbReference>
<accession>A0AA88F4N9</accession>
<keyword evidence="5" id="KW-0378">Hydrolase</keyword>
<dbReference type="GO" id="GO:0005524">
    <property type="term" value="F:ATP binding"/>
    <property type="evidence" value="ECO:0007669"/>
    <property type="project" value="UniProtKB-KW"/>
</dbReference>
<dbReference type="Pfam" id="PF01434">
    <property type="entry name" value="Peptidase_M41"/>
    <property type="match status" value="1"/>
</dbReference>
<dbReference type="PANTHER" id="PTHR23076">
    <property type="entry name" value="METALLOPROTEASE M41 FTSH"/>
    <property type="match status" value="1"/>
</dbReference>
<evidence type="ECO:0000256" key="1">
    <source>
        <dbReference type="ARBA" id="ARBA00001947"/>
    </source>
</evidence>
<dbReference type="Gene3D" id="1.10.8.60">
    <property type="match status" value="1"/>
</dbReference>
<dbReference type="InterPro" id="IPR041569">
    <property type="entry name" value="AAA_lid_3"/>
</dbReference>
<dbReference type="Proteomes" id="UP000473658">
    <property type="component" value="Unassembled WGS sequence"/>
</dbReference>
<keyword evidence="8" id="KW-0067">ATP-binding</keyword>
<keyword evidence="6" id="KW-0862">Zinc</keyword>
<dbReference type="GO" id="GO:0016887">
    <property type="term" value="F:ATP hydrolysis activity"/>
    <property type="evidence" value="ECO:0007669"/>
    <property type="project" value="InterPro"/>
</dbReference>
<sequence>MSNRSAEREPSLEAATYAVALKNALRLCGVYLSEGQIDHAVGLVLPPEANVEAYREAAKLVLRETSVLIRYAVTTIELGRRGETYCEDAGKVLAQKSAVVVLIEKGARLVPEIAITLDRIVDVESVKPNHLISAAENVWQIDIASEAASLLCHYPPSLLFGALRKGRPIEIVLEKLADASKAPATTAWEPFVEDLEGYGEARDWAANLVVDLADWRDGKVAWRDVDAGLLLSGPPGTGKTLFASALARSCGATFIGTSSAQWQSKGHLGDMLGAMRKSFRDAATAAPSVLLIDEFDSIGDRRTFRGDNANYSLQVVNALLELLDGSAGREGVIVIAASNFPNNIDPALRRPGRLDRHIAIELPDQAAREQMLAMHLGAASAPEDLTKAALATSGYSGADIAQVAKDARRLARRQGREVRVSDVLAVVPAIAPIGDDELWSASVHEAGHAIVGAVLSVAEIEMIVVTREASHRDASIGHVQWRRSYTPNRSRQSYLDEIAMLLGGMAAEEVILGDVFDGSGGVAGSDLQRASDIATVMLASLGLESLQYCDVSSSRELDELRRDDPVLRRRVERLLEAELLRATTIIEARRQEAEEIARAIVNRGVVWGCEVIDIVSKPRGDGVE</sequence>
<dbReference type="Gene3D" id="1.20.58.760">
    <property type="entry name" value="Peptidase M41"/>
    <property type="match status" value="1"/>
</dbReference>
<dbReference type="SUPFAM" id="SSF140990">
    <property type="entry name" value="FtsH protease domain-like"/>
    <property type="match status" value="1"/>
</dbReference>
<name>A0AA88F4N9_RHIRH</name>
<evidence type="ECO:0000256" key="8">
    <source>
        <dbReference type="RuleBase" id="RU003651"/>
    </source>
</evidence>
<dbReference type="GO" id="GO:0006508">
    <property type="term" value="P:proteolysis"/>
    <property type="evidence" value="ECO:0007669"/>
    <property type="project" value="UniProtKB-KW"/>
</dbReference>
<dbReference type="InterPro" id="IPR003593">
    <property type="entry name" value="AAA+_ATPase"/>
</dbReference>
<dbReference type="GO" id="GO:0046872">
    <property type="term" value="F:metal ion binding"/>
    <property type="evidence" value="ECO:0007669"/>
    <property type="project" value="UniProtKB-KW"/>
</dbReference>
<reference evidence="10 11" key="1">
    <citation type="submission" date="2018-08" db="EMBL/GenBank/DDBJ databases">
        <title>Crown Gall in kiwifruit.</title>
        <authorList>
            <person name="Visnovsky S.B."/>
            <person name="Pitman A.R."/>
        </authorList>
    </citation>
    <scope>NUCLEOTIDE SEQUENCE [LARGE SCALE GENOMIC DNA]</scope>
    <source>
        <strain evidence="10 11">SBV_302_78_2</strain>
    </source>
</reference>
<dbReference type="GO" id="GO:0030163">
    <property type="term" value="P:protein catabolic process"/>
    <property type="evidence" value="ECO:0007669"/>
    <property type="project" value="TreeGrafter"/>
</dbReference>
<keyword evidence="8" id="KW-0547">Nucleotide-binding</keyword>
<keyword evidence="4" id="KW-0479">Metal-binding</keyword>
<dbReference type="GO" id="GO:0004176">
    <property type="term" value="F:ATP-dependent peptidase activity"/>
    <property type="evidence" value="ECO:0007669"/>
    <property type="project" value="InterPro"/>
</dbReference>
<dbReference type="GO" id="GO:0004222">
    <property type="term" value="F:metalloendopeptidase activity"/>
    <property type="evidence" value="ECO:0007669"/>
    <property type="project" value="InterPro"/>
</dbReference>
<dbReference type="InterPro" id="IPR027417">
    <property type="entry name" value="P-loop_NTPase"/>
</dbReference>
<evidence type="ECO:0000256" key="2">
    <source>
        <dbReference type="ARBA" id="ARBA00010044"/>
    </source>
</evidence>
<dbReference type="CDD" id="cd19481">
    <property type="entry name" value="RecA-like_protease"/>
    <property type="match status" value="1"/>
</dbReference>
<comment type="similarity">
    <text evidence="2">In the C-terminal section; belongs to the peptidase M41 family.</text>
</comment>
<dbReference type="AlphaFoldDB" id="A0AA88F4N9"/>
<keyword evidence="7" id="KW-0482">Metalloprotease</keyword>
<dbReference type="SUPFAM" id="SSF52540">
    <property type="entry name" value="P-loop containing nucleoside triphosphate hydrolases"/>
    <property type="match status" value="1"/>
</dbReference>
<evidence type="ECO:0000256" key="7">
    <source>
        <dbReference type="ARBA" id="ARBA00023049"/>
    </source>
</evidence>
<dbReference type="Pfam" id="PF00004">
    <property type="entry name" value="AAA"/>
    <property type="match status" value="1"/>
</dbReference>
<dbReference type="Pfam" id="PF17862">
    <property type="entry name" value="AAA_lid_3"/>
    <property type="match status" value="1"/>
</dbReference>
<evidence type="ECO:0000313" key="10">
    <source>
        <dbReference type="EMBL" id="KAA3504661.1"/>
    </source>
</evidence>
<protein>
    <submittedName>
        <fullName evidence="10">AAA family ATPase</fullName>
    </submittedName>
</protein>
<dbReference type="Gene3D" id="3.40.50.300">
    <property type="entry name" value="P-loop containing nucleotide triphosphate hydrolases"/>
    <property type="match status" value="1"/>
</dbReference>